<name>A0A291BAT9_9GAMM</name>
<proteinExistence type="predicted"/>
<organism evidence="1 2">
    <name type="scientific">Candidatus Enterovibrio altilux</name>
    <dbReference type="NCBI Taxonomy" id="1927128"/>
    <lineage>
        <taxon>Bacteria</taxon>
        <taxon>Pseudomonadati</taxon>
        <taxon>Pseudomonadota</taxon>
        <taxon>Gammaproteobacteria</taxon>
        <taxon>Vibrionales</taxon>
        <taxon>Vibrionaceae</taxon>
        <taxon>Enterovibrio</taxon>
    </lineage>
</organism>
<dbReference type="EMBL" id="CP020661">
    <property type="protein sequence ID" value="ATF10139.1"/>
    <property type="molecule type" value="Genomic_DNA"/>
</dbReference>
<dbReference type="Proteomes" id="UP000218160">
    <property type="component" value="Plasmid pCC1"/>
</dbReference>
<evidence type="ECO:0000313" key="1">
    <source>
        <dbReference type="EMBL" id="ATF10139.1"/>
    </source>
</evidence>
<dbReference type="KEGG" id="elux:BTN50_1703"/>
<reference evidence="2" key="1">
    <citation type="submission" date="2017-04" db="EMBL/GenBank/DDBJ databases">
        <title>Genome evolution of the luminous symbionts of deep sea anglerfish.</title>
        <authorList>
            <person name="Hendry T.A."/>
        </authorList>
    </citation>
    <scope>NUCLEOTIDE SEQUENCE [LARGE SCALE GENOMIC DNA]</scope>
    <source>
        <plasmid evidence="2">pcc1</plasmid>
    </source>
</reference>
<dbReference type="AlphaFoldDB" id="A0A291BAT9"/>
<gene>
    <name evidence="1" type="ORF">BTN50_1703</name>
</gene>
<keyword evidence="1" id="KW-0614">Plasmid</keyword>
<protein>
    <submittedName>
        <fullName evidence="1">Uncharacterized protein</fullName>
    </submittedName>
</protein>
<sequence>MEVKIIEKSLNVKSNTKNIFLNSIIFPLLNRAEIRKDNATILIYSPQMSHC</sequence>
<accession>A0A291BAT9</accession>
<keyword evidence="2" id="KW-1185">Reference proteome</keyword>
<geneLocation type="plasmid" evidence="2">
    <name>pcc1</name>
</geneLocation>
<evidence type="ECO:0000313" key="2">
    <source>
        <dbReference type="Proteomes" id="UP000218160"/>
    </source>
</evidence>